<proteinExistence type="predicted"/>
<name>A0A1B0AXU6_9MUSC</name>
<protein>
    <submittedName>
        <fullName evidence="1">Uncharacterized protein</fullName>
    </submittedName>
</protein>
<evidence type="ECO:0000313" key="2">
    <source>
        <dbReference type="Proteomes" id="UP000092460"/>
    </source>
</evidence>
<dbReference type="EnsemblMetazoa" id="GPPI012341-RA">
    <property type="protein sequence ID" value="GPPI012341-PA"/>
    <property type="gene ID" value="GPPI012341"/>
</dbReference>
<sequence>MHDKFICIKDENVERRKLQKTKFKYKILRITLKYLSNQNYLSKDILAKTICNCVDMSSDRDKAENYPKFCLAKIEKWKNSKHSNGGVDRCYIEMLHTNVRVDVVDSFLPLTPVLDQRPTSAIVFLMFFSRLQYNETLGLNTKPGAITIL</sequence>
<dbReference type="VEuPathDB" id="VectorBase:GPPI012341"/>
<evidence type="ECO:0000313" key="1">
    <source>
        <dbReference type="EnsemblMetazoa" id="GPPI012341-PA"/>
    </source>
</evidence>
<accession>A0A1B0AXU6</accession>
<dbReference type="EMBL" id="JXJN01005410">
    <property type="status" value="NOT_ANNOTATED_CDS"/>
    <property type="molecule type" value="Genomic_DNA"/>
</dbReference>
<organism evidence="1 2">
    <name type="scientific">Glossina palpalis gambiensis</name>
    <dbReference type="NCBI Taxonomy" id="67801"/>
    <lineage>
        <taxon>Eukaryota</taxon>
        <taxon>Metazoa</taxon>
        <taxon>Ecdysozoa</taxon>
        <taxon>Arthropoda</taxon>
        <taxon>Hexapoda</taxon>
        <taxon>Insecta</taxon>
        <taxon>Pterygota</taxon>
        <taxon>Neoptera</taxon>
        <taxon>Endopterygota</taxon>
        <taxon>Diptera</taxon>
        <taxon>Brachycera</taxon>
        <taxon>Muscomorpha</taxon>
        <taxon>Hippoboscoidea</taxon>
        <taxon>Glossinidae</taxon>
        <taxon>Glossina</taxon>
    </lineage>
</organism>
<keyword evidence="2" id="KW-1185">Reference proteome</keyword>
<reference evidence="2" key="1">
    <citation type="submission" date="2015-01" db="EMBL/GenBank/DDBJ databases">
        <authorList>
            <person name="Aksoy S."/>
            <person name="Warren W."/>
            <person name="Wilson R.K."/>
        </authorList>
    </citation>
    <scope>NUCLEOTIDE SEQUENCE [LARGE SCALE GENOMIC DNA]</scope>
    <source>
        <strain evidence="2">IAEA</strain>
    </source>
</reference>
<reference evidence="1" key="2">
    <citation type="submission" date="2020-05" db="UniProtKB">
        <authorList>
            <consortium name="EnsemblMetazoa"/>
        </authorList>
    </citation>
    <scope>IDENTIFICATION</scope>
    <source>
        <strain evidence="1">IAEA</strain>
    </source>
</reference>
<dbReference type="AlphaFoldDB" id="A0A1B0AXU6"/>
<dbReference type="Proteomes" id="UP000092460">
    <property type="component" value="Unassembled WGS sequence"/>
</dbReference>